<dbReference type="Proteomes" id="UP000310200">
    <property type="component" value="Unassembled WGS sequence"/>
</dbReference>
<comment type="caution">
    <text evidence="1">The sequence shown here is derived from an EMBL/GenBank/DDBJ whole genome shotgun (WGS) entry which is preliminary data.</text>
</comment>
<name>A0A4S2JMW0_9HYME</name>
<feature type="non-terminal residue" evidence="1">
    <location>
        <position position="45"/>
    </location>
</feature>
<accession>A0A4S2JMW0</accession>
<reference evidence="1 2" key="1">
    <citation type="journal article" date="2019" name="Philos. Trans. R. Soc. Lond., B, Biol. Sci.">
        <title>Ant behaviour and brain gene expression of defending hosts depend on the ecological success of the intruding social parasite.</title>
        <authorList>
            <person name="Kaur R."/>
            <person name="Stoldt M."/>
            <person name="Jongepier E."/>
            <person name="Feldmeyer B."/>
            <person name="Menzel F."/>
            <person name="Bornberg-Bauer E."/>
            <person name="Foitzik S."/>
        </authorList>
    </citation>
    <scope>NUCLEOTIDE SEQUENCE [LARGE SCALE GENOMIC DNA]</scope>
    <source>
        <tissue evidence="1">Whole body</tissue>
    </source>
</reference>
<sequence length="45" mass="5440">MFLSRFLINTFPTPDLRREGSRWDHMIRIGRPFILSKFMVSRARS</sequence>
<evidence type="ECO:0000313" key="1">
    <source>
        <dbReference type="EMBL" id="TGZ37515.1"/>
    </source>
</evidence>
<organism evidence="1 2">
    <name type="scientific">Temnothorax longispinosus</name>
    <dbReference type="NCBI Taxonomy" id="300112"/>
    <lineage>
        <taxon>Eukaryota</taxon>
        <taxon>Metazoa</taxon>
        <taxon>Ecdysozoa</taxon>
        <taxon>Arthropoda</taxon>
        <taxon>Hexapoda</taxon>
        <taxon>Insecta</taxon>
        <taxon>Pterygota</taxon>
        <taxon>Neoptera</taxon>
        <taxon>Endopterygota</taxon>
        <taxon>Hymenoptera</taxon>
        <taxon>Apocrita</taxon>
        <taxon>Aculeata</taxon>
        <taxon>Formicoidea</taxon>
        <taxon>Formicidae</taxon>
        <taxon>Myrmicinae</taxon>
        <taxon>Temnothorax</taxon>
    </lineage>
</organism>
<protein>
    <submittedName>
        <fullName evidence="1">Uncharacterized protein</fullName>
    </submittedName>
</protein>
<dbReference type="AlphaFoldDB" id="A0A4S2JMW0"/>
<keyword evidence="2" id="KW-1185">Reference proteome</keyword>
<evidence type="ECO:0000313" key="2">
    <source>
        <dbReference type="Proteomes" id="UP000310200"/>
    </source>
</evidence>
<gene>
    <name evidence="1" type="ORF">DBV15_04655</name>
</gene>
<proteinExistence type="predicted"/>
<dbReference type="EMBL" id="QBLH01003535">
    <property type="protein sequence ID" value="TGZ37515.1"/>
    <property type="molecule type" value="Genomic_DNA"/>
</dbReference>